<dbReference type="AlphaFoldDB" id="A0AAX6Q960"/>
<evidence type="ECO:0000313" key="8">
    <source>
        <dbReference type="RefSeq" id="XP_004868415.1"/>
    </source>
</evidence>
<dbReference type="InterPro" id="IPR005164">
    <property type="entry name" value="Allantoicase"/>
</dbReference>
<dbReference type="KEGG" id="hgl:101706738"/>
<evidence type="ECO:0000256" key="1">
    <source>
        <dbReference type="ARBA" id="ARBA00003893"/>
    </source>
</evidence>
<feature type="compositionally biased region" description="Gly residues" evidence="5">
    <location>
        <begin position="1"/>
        <end position="18"/>
    </location>
</feature>
<dbReference type="CTD" id="55821"/>
<name>A0AAX6Q960_HETGA</name>
<dbReference type="Proteomes" id="UP000694906">
    <property type="component" value="Unplaced"/>
</dbReference>
<keyword evidence="7" id="KW-1185">Reference proteome</keyword>
<dbReference type="GO" id="GO:0004037">
    <property type="term" value="F:allantoicase activity"/>
    <property type="evidence" value="ECO:0007669"/>
    <property type="project" value="InterPro"/>
</dbReference>
<sequence length="261" mass="28264">MGAGGPGRAVAGVSGGSGPDAQGSSLTVTPENSERLLAIPQRGVRTGTAASSEEFGAIAELRSDGWCRLVPMTELHPGNPSSSHNYFLVNSQQGWTHVRLNIFPALHHESITLASTDENGLLLVPGCEWAVFWLAQPGVMTQIEIDTTHFKGNSPDNCKVDGCVLTTQEEAEAAKRKWLLPAPKWKPLLPVTKLSPNESHVFDSLTRERQDVITHARLSIAPDMGTSCLRLRGFPSSICLLRPRERPSMRFSVMAGFEASL</sequence>
<dbReference type="Gene3D" id="2.60.120.260">
    <property type="entry name" value="Galactose-binding domain-like"/>
    <property type="match status" value="2"/>
</dbReference>
<feature type="region of interest" description="Disordered" evidence="5">
    <location>
        <begin position="1"/>
        <end position="33"/>
    </location>
</feature>
<dbReference type="SUPFAM" id="SSF49785">
    <property type="entry name" value="Galactose-binding domain-like"/>
    <property type="match status" value="2"/>
</dbReference>
<evidence type="ECO:0000256" key="3">
    <source>
        <dbReference type="ARBA" id="ARBA00029559"/>
    </source>
</evidence>
<protein>
    <recommendedName>
        <fullName evidence="3">Probable inactive allantoicase</fullName>
    </recommendedName>
    <alternativeName>
        <fullName evidence="4">Allantoate amidinohydrolase</fullName>
    </alternativeName>
</protein>
<comment type="similarity">
    <text evidence="2">Belongs to the allantoicase family.</text>
</comment>
<proteinExistence type="inferred from homology"/>
<dbReference type="GO" id="GO:0000256">
    <property type="term" value="P:allantoin catabolic process"/>
    <property type="evidence" value="ECO:0007669"/>
    <property type="project" value="InterPro"/>
</dbReference>
<evidence type="ECO:0000256" key="4">
    <source>
        <dbReference type="ARBA" id="ARBA00031078"/>
    </source>
</evidence>
<evidence type="ECO:0000256" key="5">
    <source>
        <dbReference type="SAM" id="MobiDB-lite"/>
    </source>
</evidence>
<reference evidence="8" key="1">
    <citation type="submission" date="2025-08" db="UniProtKB">
        <authorList>
            <consortium name="RefSeq"/>
        </authorList>
    </citation>
    <scope>IDENTIFICATION</scope>
</reference>
<dbReference type="InterPro" id="IPR008979">
    <property type="entry name" value="Galactose-bd-like_sf"/>
</dbReference>
<feature type="compositionally biased region" description="Polar residues" evidence="5">
    <location>
        <begin position="22"/>
        <end position="31"/>
    </location>
</feature>
<comment type="function">
    <text evidence="1">The function of this enzyme is unclear as allantoicase activity is not known to exist in mammals.</text>
</comment>
<accession>A0AAX6Q960</accession>
<evidence type="ECO:0000256" key="2">
    <source>
        <dbReference type="ARBA" id="ARBA00009242"/>
    </source>
</evidence>
<feature type="domain" description="Allantoicase" evidence="6">
    <location>
        <begin position="125"/>
        <end position="234"/>
    </location>
</feature>
<gene>
    <name evidence="8" type="primary">Allc</name>
</gene>
<dbReference type="Pfam" id="PF03561">
    <property type="entry name" value="Allantoicase"/>
    <property type="match status" value="1"/>
</dbReference>
<organism evidence="7 8">
    <name type="scientific">Heterocephalus glaber</name>
    <name type="common">Naked mole rat</name>
    <dbReference type="NCBI Taxonomy" id="10181"/>
    <lineage>
        <taxon>Eukaryota</taxon>
        <taxon>Metazoa</taxon>
        <taxon>Chordata</taxon>
        <taxon>Craniata</taxon>
        <taxon>Vertebrata</taxon>
        <taxon>Euteleostomi</taxon>
        <taxon>Mammalia</taxon>
        <taxon>Eutheria</taxon>
        <taxon>Euarchontoglires</taxon>
        <taxon>Glires</taxon>
        <taxon>Rodentia</taxon>
        <taxon>Hystricomorpha</taxon>
        <taxon>Bathyergidae</taxon>
        <taxon>Heterocephalus</taxon>
    </lineage>
</organism>
<dbReference type="GeneID" id="101706738"/>
<dbReference type="InterPro" id="IPR015908">
    <property type="entry name" value="Allantoicase_dom"/>
</dbReference>
<dbReference type="RefSeq" id="XP_004868415.1">
    <property type="nucleotide sequence ID" value="XM_004868358.1"/>
</dbReference>
<evidence type="ECO:0000313" key="7">
    <source>
        <dbReference type="Proteomes" id="UP000694906"/>
    </source>
</evidence>
<dbReference type="PANTHER" id="PTHR12045:SF3">
    <property type="entry name" value="INACTIVE ALLANTOICASE-RELATED"/>
    <property type="match status" value="1"/>
</dbReference>
<evidence type="ECO:0000259" key="6">
    <source>
        <dbReference type="Pfam" id="PF03561"/>
    </source>
</evidence>
<dbReference type="PANTHER" id="PTHR12045">
    <property type="entry name" value="ALLANTOICASE"/>
    <property type="match status" value="1"/>
</dbReference>